<sequence>MSKRTRVDNFNHGRTARTPAFQLAPLASAIAVLMGLGSTPPAYAQQAFSSAWFAAKGAAQSTAASTGYLPNGMPASSLTNPALQQQQANQQLQTSLNNLAIMARGIAAQQAAQAAARQAAANGA</sequence>
<proteinExistence type="predicted"/>
<evidence type="ECO:0000313" key="3">
    <source>
        <dbReference type="Proteomes" id="UP001617427"/>
    </source>
</evidence>
<evidence type="ECO:0000313" key="2">
    <source>
        <dbReference type="EMBL" id="MFJ3048525.1"/>
    </source>
</evidence>
<organism evidence="2 3">
    <name type="scientific">Herbaspirillum chlorophenolicum</name>
    <dbReference type="NCBI Taxonomy" id="211589"/>
    <lineage>
        <taxon>Bacteria</taxon>
        <taxon>Pseudomonadati</taxon>
        <taxon>Pseudomonadota</taxon>
        <taxon>Betaproteobacteria</taxon>
        <taxon>Burkholderiales</taxon>
        <taxon>Oxalobacteraceae</taxon>
        <taxon>Herbaspirillum</taxon>
    </lineage>
</organism>
<feature type="region of interest" description="Disordered" evidence="1">
    <location>
        <begin position="65"/>
        <end position="86"/>
    </location>
</feature>
<comment type="caution">
    <text evidence="2">The sequence shown here is derived from an EMBL/GenBank/DDBJ whole genome shotgun (WGS) entry which is preliminary data.</text>
</comment>
<accession>A0ABW8F5E5</accession>
<dbReference type="EMBL" id="JBIUZV010000022">
    <property type="protein sequence ID" value="MFJ3048525.1"/>
    <property type="molecule type" value="Genomic_DNA"/>
</dbReference>
<evidence type="ECO:0000256" key="1">
    <source>
        <dbReference type="SAM" id="MobiDB-lite"/>
    </source>
</evidence>
<protein>
    <submittedName>
        <fullName evidence="2">Uncharacterized protein</fullName>
    </submittedName>
</protein>
<gene>
    <name evidence="2" type="ORF">ACIPEN_22045</name>
</gene>
<feature type="non-terminal residue" evidence="2">
    <location>
        <position position="124"/>
    </location>
</feature>
<keyword evidence="3" id="KW-1185">Reference proteome</keyword>
<name>A0ABW8F5E5_9BURK</name>
<reference evidence="2 3" key="1">
    <citation type="submission" date="2024-10" db="EMBL/GenBank/DDBJ databases">
        <title>The Natural Products Discovery Center: Release of the First 8490 Sequenced Strains for Exploring Actinobacteria Biosynthetic Diversity.</title>
        <authorList>
            <person name="Kalkreuter E."/>
            <person name="Kautsar S.A."/>
            <person name="Yang D."/>
            <person name="Bader C.D."/>
            <person name="Teijaro C.N."/>
            <person name="Fluegel L."/>
            <person name="Davis C.M."/>
            <person name="Simpson J.R."/>
            <person name="Lauterbach L."/>
            <person name="Steele A.D."/>
            <person name="Gui C."/>
            <person name="Meng S."/>
            <person name="Li G."/>
            <person name="Viehrig K."/>
            <person name="Ye F."/>
            <person name="Su P."/>
            <person name="Kiefer A.F."/>
            <person name="Nichols A."/>
            <person name="Cepeda A.J."/>
            <person name="Yan W."/>
            <person name="Fan B."/>
            <person name="Jiang Y."/>
            <person name="Adhikari A."/>
            <person name="Zheng C.-J."/>
            <person name="Schuster L."/>
            <person name="Cowan T.M."/>
            <person name="Smanski M.J."/>
            <person name="Chevrette M.G."/>
            <person name="De Carvalho L.P.S."/>
            <person name="Shen B."/>
        </authorList>
    </citation>
    <scope>NUCLEOTIDE SEQUENCE [LARGE SCALE GENOMIC DNA]</scope>
    <source>
        <strain evidence="2 3">NPDC087045</strain>
    </source>
</reference>
<dbReference type="Proteomes" id="UP001617427">
    <property type="component" value="Unassembled WGS sequence"/>
</dbReference>
<dbReference type="RefSeq" id="WP_402703604.1">
    <property type="nucleotide sequence ID" value="NZ_JBIUZV010000022.1"/>
</dbReference>